<dbReference type="Pfam" id="PF04338">
    <property type="entry name" value="DUF481"/>
    <property type="match status" value="1"/>
</dbReference>
<protein>
    <submittedName>
        <fullName evidence="1">Uncharacterized protein DUF481</fullName>
    </submittedName>
</protein>
<evidence type="ECO:0000313" key="1">
    <source>
        <dbReference type="EMBL" id="TCP27883.1"/>
    </source>
</evidence>
<dbReference type="RefSeq" id="WP_132791207.1">
    <property type="nucleotide sequence ID" value="NZ_SLXM01000001.1"/>
</dbReference>
<dbReference type="OrthoDB" id="5333575at2"/>
<organism evidence="1 2">
    <name type="scientific">Tenacibaculum skagerrakense</name>
    <dbReference type="NCBI Taxonomy" id="186571"/>
    <lineage>
        <taxon>Bacteria</taxon>
        <taxon>Pseudomonadati</taxon>
        <taxon>Bacteroidota</taxon>
        <taxon>Flavobacteriia</taxon>
        <taxon>Flavobacteriales</taxon>
        <taxon>Flavobacteriaceae</taxon>
        <taxon>Tenacibaculum</taxon>
    </lineage>
</organism>
<dbReference type="EMBL" id="SLXM01000001">
    <property type="protein sequence ID" value="TCP27883.1"/>
    <property type="molecule type" value="Genomic_DNA"/>
</dbReference>
<name>A0A4R2NZV0_9FLAO</name>
<keyword evidence="2" id="KW-1185">Reference proteome</keyword>
<evidence type="ECO:0000313" key="2">
    <source>
        <dbReference type="Proteomes" id="UP000294564"/>
    </source>
</evidence>
<accession>A0A4R2NZV0</accession>
<proteinExistence type="predicted"/>
<gene>
    <name evidence="1" type="ORF">EV195_10142</name>
</gene>
<dbReference type="Proteomes" id="UP000294564">
    <property type="component" value="Unassembled WGS sequence"/>
</dbReference>
<sequence length="249" mass="29556">MKKYILITFVFLPLFVQSQIINIENFRRVTDTIGWSGFTRLDLHLIKNKNTIFGISNRTRIQYKTPKHLWLFINDLDFREANSKKFVNRSAQHFRHNYRFHEKIALESFLQSQNDEISAIRFRGLIGAGLRFKLSKNEDYKFYLGSLVMYEHEDIISIIEENNRDWRSSSYFSMSLSPKNNISIVSTTYFQPRFDRFSDVRISSQNTIALEVFTNLRLTVNFTYQYDQFPVIGIPKEQYGLTNGLLYSF</sequence>
<dbReference type="AlphaFoldDB" id="A0A4R2NZV0"/>
<dbReference type="InterPro" id="IPR007433">
    <property type="entry name" value="DUF481"/>
</dbReference>
<reference evidence="1 2" key="1">
    <citation type="submission" date="2019-03" db="EMBL/GenBank/DDBJ databases">
        <title>Genomic Encyclopedia of Type Strains, Phase IV (KMG-IV): sequencing the most valuable type-strain genomes for metagenomic binning, comparative biology and taxonomic classification.</title>
        <authorList>
            <person name="Goeker M."/>
        </authorList>
    </citation>
    <scope>NUCLEOTIDE SEQUENCE [LARGE SCALE GENOMIC DNA]</scope>
    <source>
        <strain evidence="1 2">DSM 14836</strain>
    </source>
</reference>
<comment type="caution">
    <text evidence="1">The sequence shown here is derived from an EMBL/GenBank/DDBJ whole genome shotgun (WGS) entry which is preliminary data.</text>
</comment>